<name>A0A345MIV7_9CAUD</name>
<evidence type="ECO:0000313" key="2">
    <source>
        <dbReference type="Proteomes" id="UP000257597"/>
    </source>
</evidence>
<reference evidence="2" key="1">
    <citation type="submission" date="2018-07" db="EMBL/GenBank/DDBJ databases">
        <authorList>
            <person name="Quirk P.G."/>
            <person name="Krulwich T.A."/>
        </authorList>
    </citation>
    <scope>NUCLEOTIDE SEQUENCE [LARGE SCALE GENOMIC DNA]</scope>
</reference>
<dbReference type="KEGG" id="vg:54998091"/>
<accession>A0A345MIV7</accession>
<dbReference type="GeneID" id="54998091"/>
<dbReference type="EMBL" id="MH590603">
    <property type="protein sequence ID" value="AXH70488.1"/>
    <property type="molecule type" value="Genomic_DNA"/>
</dbReference>
<dbReference type="Proteomes" id="UP000257597">
    <property type="component" value="Segment"/>
</dbReference>
<evidence type="ECO:0000313" key="1">
    <source>
        <dbReference type="EMBL" id="AXH70488.1"/>
    </source>
</evidence>
<protein>
    <submittedName>
        <fullName evidence="1">Uncharacterized protein</fullName>
    </submittedName>
</protein>
<organism evidence="1 2">
    <name type="scientific">Gordonia phage Daredevil</name>
    <dbReference type="NCBI Taxonomy" id="2283286"/>
    <lineage>
        <taxon>Viruses</taxon>
        <taxon>Duplodnaviria</taxon>
        <taxon>Heunggongvirae</taxon>
        <taxon>Uroviricota</taxon>
        <taxon>Caudoviricetes</taxon>
        <taxon>Daredevilvirus</taxon>
        <taxon>Daredevilvirus daredevil</taxon>
    </lineage>
</organism>
<gene>
    <name evidence="1" type="primary">101</name>
    <name evidence="1" type="ORF">SEA_DAREDEVIL_101</name>
</gene>
<dbReference type="RefSeq" id="YP_009807215.1">
    <property type="nucleotide sequence ID" value="NC_048021.1"/>
</dbReference>
<keyword evidence="2" id="KW-1185">Reference proteome</keyword>
<proteinExistence type="predicted"/>
<sequence>MGDPVRPNPPLPSYREAIQARRWVGVDLEGDRETADQLIGSDTWVSTEPDGGLYLTTIYLEECLRRLQGIEVMVDTLTTLGRPPIQLEADILSMIRRGAWAPPVA</sequence>